<dbReference type="EMBL" id="CP020083">
    <property type="protein sequence ID" value="ASR50148.1"/>
    <property type="molecule type" value="Genomic_DNA"/>
</dbReference>
<dbReference type="RefSeq" id="WP_117351111.1">
    <property type="nucleotide sequence ID" value="NZ_CP020083.1"/>
</dbReference>
<dbReference type="Pfam" id="PF13560">
    <property type="entry name" value="HTH_31"/>
    <property type="match status" value="1"/>
</dbReference>
<dbReference type="PROSITE" id="PS50943">
    <property type="entry name" value="HTH_CROC1"/>
    <property type="match status" value="1"/>
</dbReference>
<feature type="domain" description="HTH cro/C1-type" evidence="1">
    <location>
        <begin position="5"/>
        <end position="61"/>
    </location>
</feature>
<evidence type="ECO:0000313" key="3">
    <source>
        <dbReference type="Proteomes" id="UP000258016"/>
    </source>
</evidence>
<dbReference type="Proteomes" id="UP000258016">
    <property type="component" value="Chromosome"/>
</dbReference>
<reference evidence="2 3" key="1">
    <citation type="submission" date="2017-03" db="EMBL/GenBank/DDBJ databases">
        <title>Complete genome sequence of Blastomonas fulva degrading microcsystin LR.</title>
        <authorList>
            <person name="Lee H.-g."/>
            <person name="Jin L."/>
            <person name="oh H.-M."/>
        </authorList>
    </citation>
    <scope>NUCLEOTIDE SEQUENCE [LARGE SCALE GENOMIC DNA]</scope>
    <source>
        <strain evidence="2 3">T2</strain>
    </source>
</reference>
<accession>A0ABN5AZE2</accession>
<sequence>MINRIRDVRRARRMTLDDVARRCDPPTTAQTIGRLETGTRTLSLDWLNRIAAALEVDSSALVSTETTAELAVVALLGADGAQALSRPETAVPPIPNDQMVAMRVIGSLGEYRSGDTLWLRRIDADGIASALNCDVLVPRPAGRFVFGRLIARDGERIQILPPGAGSRQQVVSNPPWLAVAETLIRAL</sequence>
<keyword evidence="3" id="KW-1185">Reference proteome</keyword>
<dbReference type="Gene3D" id="1.10.260.40">
    <property type="entry name" value="lambda repressor-like DNA-binding domains"/>
    <property type="match status" value="1"/>
</dbReference>
<dbReference type="CDD" id="cd00093">
    <property type="entry name" value="HTH_XRE"/>
    <property type="match status" value="1"/>
</dbReference>
<name>A0ABN5AZE2_9SPHN</name>
<dbReference type="SMART" id="SM00530">
    <property type="entry name" value="HTH_XRE"/>
    <property type="match status" value="1"/>
</dbReference>
<dbReference type="GeneID" id="303484065"/>
<organism evidence="2 3">
    <name type="scientific">Blastomonas fulva</name>
    <dbReference type="NCBI Taxonomy" id="1550728"/>
    <lineage>
        <taxon>Bacteria</taxon>
        <taxon>Pseudomonadati</taxon>
        <taxon>Pseudomonadota</taxon>
        <taxon>Alphaproteobacteria</taxon>
        <taxon>Sphingomonadales</taxon>
        <taxon>Sphingomonadaceae</taxon>
        <taxon>Blastomonas</taxon>
    </lineage>
</organism>
<dbReference type="InterPro" id="IPR010982">
    <property type="entry name" value="Lambda_DNA-bd_dom_sf"/>
</dbReference>
<evidence type="ECO:0000313" key="2">
    <source>
        <dbReference type="EMBL" id="ASR50148.1"/>
    </source>
</evidence>
<proteinExistence type="predicted"/>
<dbReference type="InterPro" id="IPR001387">
    <property type="entry name" value="Cro/C1-type_HTH"/>
</dbReference>
<evidence type="ECO:0000259" key="1">
    <source>
        <dbReference type="PROSITE" id="PS50943"/>
    </source>
</evidence>
<protein>
    <submittedName>
        <fullName evidence="2">Transcriptional regulator</fullName>
    </submittedName>
</protein>
<gene>
    <name evidence="2" type="ORF">B5J99_00565</name>
</gene>
<dbReference type="SUPFAM" id="SSF47413">
    <property type="entry name" value="lambda repressor-like DNA-binding domains"/>
    <property type="match status" value="1"/>
</dbReference>